<organism evidence="8 10">
    <name type="scientific">Blautia wexlerae</name>
    <dbReference type="NCBI Taxonomy" id="418240"/>
    <lineage>
        <taxon>Bacteria</taxon>
        <taxon>Bacillati</taxon>
        <taxon>Bacillota</taxon>
        <taxon>Clostridia</taxon>
        <taxon>Lachnospirales</taxon>
        <taxon>Lachnospiraceae</taxon>
        <taxon>Blautia</taxon>
    </lineage>
</organism>
<dbReference type="AlphaFoldDB" id="A0A174EAQ3"/>
<keyword evidence="2" id="KW-0805">Transcription regulation</keyword>
<name>A0A174EAQ3_9FIRM</name>
<evidence type="ECO:0000256" key="2">
    <source>
        <dbReference type="ARBA" id="ARBA00023015"/>
    </source>
</evidence>
<dbReference type="InterPro" id="IPR014284">
    <property type="entry name" value="RNA_pol_sigma-70_dom"/>
</dbReference>
<reference evidence="9 11" key="2">
    <citation type="journal article" date="2019" name="Nat. Med.">
        <title>A library of human gut bacterial isolates paired with longitudinal multiomics data enables mechanistic microbiome research.</title>
        <authorList>
            <person name="Poyet M."/>
            <person name="Groussin M."/>
            <person name="Gibbons S.M."/>
            <person name="Avila-Pacheco J."/>
            <person name="Jiang X."/>
            <person name="Kearney S.M."/>
            <person name="Perrotta A.R."/>
            <person name="Berdy B."/>
            <person name="Zhao S."/>
            <person name="Lieberman T.D."/>
            <person name="Swanson P.K."/>
            <person name="Smith M."/>
            <person name="Roesemann S."/>
            <person name="Alexander J.E."/>
            <person name="Rich S.A."/>
            <person name="Livny J."/>
            <person name="Vlamakis H."/>
            <person name="Clish C."/>
            <person name="Bullock K."/>
            <person name="Deik A."/>
            <person name="Scott J."/>
            <person name="Pierce K.A."/>
            <person name="Xavier R.J."/>
            <person name="Alm E.J."/>
        </authorList>
    </citation>
    <scope>NUCLEOTIDE SEQUENCE [LARGE SCALE GENOMIC DNA]</scope>
    <source>
        <strain evidence="9 11">BIOML-A12</strain>
    </source>
</reference>
<evidence type="ECO:0000256" key="4">
    <source>
        <dbReference type="ARBA" id="ARBA00023163"/>
    </source>
</evidence>
<dbReference type="InterPro" id="IPR007627">
    <property type="entry name" value="RNA_pol_sigma70_r2"/>
</dbReference>
<protein>
    <submittedName>
        <fullName evidence="8">RNA polymerase sigma factor sigV</fullName>
    </submittedName>
    <submittedName>
        <fullName evidence="9">Sigma-70 family RNA polymerase sigma factor</fullName>
    </submittedName>
</protein>
<dbReference type="Pfam" id="PF08281">
    <property type="entry name" value="Sigma70_r4_2"/>
    <property type="match status" value="1"/>
</dbReference>
<accession>A0A174EAQ3</accession>
<proteinExistence type="inferred from homology"/>
<feature type="domain" description="RNA polymerase sigma factor 70 region 4 type 2" evidence="7">
    <location>
        <begin position="98"/>
        <end position="148"/>
    </location>
</feature>
<dbReference type="Proteomes" id="UP000095431">
    <property type="component" value="Unassembled WGS sequence"/>
</dbReference>
<dbReference type="Proteomes" id="UP000477156">
    <property type="component" value="Unassembled WGS sequence"/>
</dbReference>
<feature type="region of interest" description="Disordered" evidence="5">
    <location>
        <begin position="151"/>
        <end position="180"/>
    </location>
</feature>
<dbReference type="InterPro" id="IPR013249">
    <property type="entry name" value="RNA_pol_sigma70_r4_t2"/>
</dbReference>
<dbReference type="Pfam" id="PF04542">
    <property type="entry name" value="Sigma70_r2"/>
    <property type="match status" value="1"/>
</dbReference>
<evidence type="ECO:0000256" key="1">
    <source>
        <dbReference type="ARBA" id="ARBA00010641"/>
    </source>
</evidence>
<dbReference type="GO" id="GO:0006352">
    <property type="term" value="P:DNA-templated transcription initiation"/>
    <property type="evidence" value="ECO:0007669"/>
    <property type="project" value="InterPro"/>
</dbReference>
<dbReference type="CDD" id="cd06171">
    <property type="entry name" value="Sigma70_r4"/>
    <property type="match status" value="1"/>
</dbReference>
<evidence type="ECO:0000256" key="3">
    <source>
        <dbReference type="ARBA" id="ARBA00023082"/>
    </source>
</evidence>
<gene>
    <name evidence="8" type="primary">sigV_5</name>
    <name evidence="8" type="ORF">ERS852478_02490</name>
    <name evidence="9" type="ORF">GT712_02415</name>
</gene>
<evidence type="ECO:0000313" key="11">
    <source>
        <dbReference type="Proteomes" id="UP000477156"/>
    </source>
</evidence>
<reference evidence="8 10" key="1">
    <citation type="submission" date="2015-09" db="EMBL/GenBank/DDBJ databases">
        <authorList>
            <consortium name="Pathogen Informatics"/>
        </authorList>
    </citation>
    <scope>NUCLEOTIDE SEQUENCE [LARGE SCALE GENOMIC DNA]</scope>
    <source>
        <strain evidence="8 10">2789STDY5834863</strain>
    </source>
</reference>
<feature type="domain" description="RNA polymerase sigma-70 region 2" evidence="6">
    <location>
        <begin position="15"/>
        <end position="75"/>
    </location>
</feature>
<dbReference type="Gene3D" id="1.10.1740.10">
    <property type="match status" value="1"/>
</dbReference>
<dbReference type="EMBL" id="WWVF01000003">
    <property type="protein sequence ID" value="MZS87975.1"/>
    <property type="molecule type" value="Genomic_DNA"/>
</dbReference>
<comment type="similarity">
    <text evidence="1">Belongs to the sigma-70 factor family. ECF subfamily.</text>
</comment>
<dbReference type="InterPro" id="IPR036388">
    <property type="entry name" value="WH-like_DNA-bd_sf"/>
</dbReference>
<evidence type="ECO:0000256" key="5">
    <source>
        <dbReference type="SAM" id="MobiDB-lite"/>
    </source>
</evidence>
<dbReference type="GO" id="GO:0016987">
    <property type="term" value="F:sigma factor activity"/>
    <property type="evidence" value="ECO:0007669"/>
    <property type="project" value="UniProtKB-KW"/>
</dbReference>
<dbReference type="SUPFAM" id="SSF88659">
    <property type="entry name" value="Sigma3 and sigma4 domains of RNA polymerase sigma factors"/>
    <property type="match status" value="1"/>
</dbReference>
<dbReference type="InterPro" id="IPR013325">
    <property type="entry name" value="RNA_pol_sigma_r2"/>
</dbReference>
<sequence>MTKDIFIKEVRDAEAMLYHISKSILKNDSDCGDAVQETILKAYEKLPTLKKEKYFRTWITKILINECNGILRKRKNVIPYEEYMDNMRLTEEDRYSHLYMAIMELPEDLRILVTLYYLEEFSQKEISEALDIPEGTIKSRLSRAREFLKAQLSDEEEKRPMPGKNSKPSKRITGKGKMSC</sequence>
<evidence type="ECO:0000313" key="8">
    <source>
        <dbReference type="EMBL" id="CUO33070.1"/>
    </source>
</evidence>
<keyword evidence="3" id="KW-0731">Sigma factor</keyword>
<dbReference type="PANTHER" id="PTHR43133">
    <property type="entry name" value="RNA POLYMERASE ECF-TYPE SIGMA FACTO"/>
    <property type="match status" value="1"/>
</dbReference>
<dbReference type="GO" id="GO:0003677">
    <property type="term" value="F:DNA binding"/>
    <property type="evidence" value="ECO:0007669"/>
    <property type="project" value="InterPro"/>
</dbReference>
<dbReference type="Gene3D" id="1.10.10.10">
    <property type="entry name" value="Winged helix-like DNA-binding domain superfamily/Winged helix DNA-binding domain"/>
    <property type="match status" value="1"/>
</dbReference>
<dbReference type="RefSeq" id="WP_055059636.1">
    <property type="nucleotide sequence ID" value="NZ_BTHH01000016.1"/>
</dbReference>
<evidence type="ECO:0000259" key="7">
    <source>
        <dbReference type="Pfam" id="PF08281"/>
    </source>
</evidence>
<dbReference type="NCBIfam" id="TIGR02937">
    <property type="entry name" value="sigma70-ECF"/>
    <property type="match status" value="1"/>
</dbReference>
<dbReference type="InterPro" id="IPR013324">
    <property type="entry name" value="RNA_pol_sigma_r3/r4-like"/>
</dbReference>
<dbReference type="PANTHER" id="PTHR43133:SF51">
    <property type="entry name" value="RNA POLYMERASE SIGMA FACTOR"/>
    <property type="match status" value="1"/>
</dbReference>
<dbReference type="InterPro" id="IPR039425">
    <property type="entry name" value="RNA_pol_sigma-70-like"/>
</dbReference>
<evidence type="ECO:0000313" key="10">
    <source>
        <dbReference type="Proteomes" id="UP000095431"/>
    </source>
</evidence>
<dbReference type="EMBL" id="CYZN01000016">
    <property type="protein sequence ID" value="CUO33070.1"/>
    <property type="molecule type" value="Genomic_DNA"/>
</dbReference>
<dbReference type="SUPFAM" id="SSF88946">
    <property type="entry name" value="Sigma2 domain of RNA polymerase sigma factors"/>
    <property type="match status" value="1"/>
</dbReference>
<evidence type="ECO:0000313" key="9">
    <source>
        <dbReference type="EMBL" id="MZS87975.1"/>
    </source>
</evidence>
<evidence type="ECO:0000259" key="6">
    <source>
        <dbReference type="Pfam" id="PF04542"/>
    </source>
</evidence>
<keyword evidence="4" id="KW-0804">Transcription</keyword>